<keyword evidence="3 7" id="KW-0812">Transmembrane</keyword>
<dbReference type="EMBL" id="BMIF01000009">
    <property type="protein sequence ID" value="GGA74200.1"/>
    <property type="molecule type" value="Genomic_DNA"/>
</dbReference>
<reference evidence="9" key="2">
    <citation type="submission" date="2020-09" db="EMBL/GenBank/DDBJ databases">
        <authorList>
            <person name="Sun Q."/>
            <person name="Zhou Y."/>
        </authorList>
    </citation>
    <scope>NUCLEOTIDE SEQUENCE</scope>
    <source>
        <strain evidence="9">CGMCC 1.15320</strain>
    </source>
</reference>
<evidence type="ECO:0000256" key="5">
    <source>
        <dbReference type="ARBA" id="ARBA00023136"/>
    </source>
</evidence>
<evidence type="ECO:0000256" key="6">
    <source>
        <dbReference type="SAM" id="MobiDB-lite"/>
    </source>
</evidence>
<evidence type="ECO:0000256" key="4">
    <source>
        <dbReference type="ARBA" id="ARBA00022989"/>
    </source>
</evidence>
<feature type="transmembrane region" description="Helical" evidence="7">
    <location>
        <begin position="274"/>
        <end position="291"/>
    </location>
</feature>
<feature type="transmembrane region" description="Helical" evidence="7">
    <location>
        <begin position="12"/>
        <end position="28"/>
    </location>
</feature>
<keyword evidence="10" id="KW-1185">Reference proteome</keyword>
<reference evidence="9" key="1">
    <citation type="journal article" date="2014" name="Int. J. Syst. Evol. Microbiol.">
        <title>Complete genome sequence of Corynebacterium casei LMG S-19264T (=DSM 44701T), isolated from a smear-ripened cheese.</title>
        <authorList>
            <consortium name="US DOE Joint Genome Institute (JGI-PGF)"/>
            <person name="Walter F."/>
            <person name="Albersmeier A."/>
            <person name="Kalinowski J."/>
            <person name="Ruckert C."/>
        </authorList>
    </citation>
    <scope>NUCLEOTIDE SEQUENCE</scope>
    <source>
        <strain evidence="9">CGMCC 1.15320</strain>
    </source>
</reference>
<dbReference type="GO" id="GO:0016020">
    <property type="term" value="C:membrane"/>
    <property type="evidence" value="ECO:0007669"/>
    <property type="project" value="UniProtKB-SubCell"/>
</dbReference>
<feature type="transmembrane region" description="Helical" evidence="7">
    <location>
        <begin position="220"/>
        <end position="240"/>
    </location>
</feature>
<proteinExistence type="inferred from homology"/>
<feature type="transmembrane region" description="Helical" evidence="7">
    <location>
        <begin position="181"/>
        <end position="200"/>
    </location>
</feature>
<evidence type="ECO:0000313" key="9">
    <source>
        <dbReference type="EMBL" id="GGA74200.1"/>
    </source>
</evidence>
<feature type="domain" description="EamA" evidence="8">
    <location>
        <begin position="13"/>
        <end position="143"/>
    </location>
</feature>
<feature type="transmembrane region" description="Helical" evidence="7">
    <location>
        <begin position="99"/>
        <end position="120"/>
    </location>
</feature>
<comment type="similarity">
    <text evidence="2">Belongs to the drug/metabolite transporter (DMT) superfamily. 10 TMS drug/metabolite exporter (DME) (TC 2.A.7.3) family.</text>
</comment>
<feature type="transmembrane region" description="Helical" evidence="7">
    <location>
        <begin position="150"/>
        <end position="169"/>
    </location>
</feature>
<evidence type="ECO:0000313" key="10">
    <source>
        <dbReference type="Proteomes" id="UP000636264"/>
    </source>
</evidence>
<evidence type="ECO:0000256" key="2">
    <source>
        <dbReference type="ARBA" id="ARBA00009853"/>
    </source>
</evidence>
<feature type="domain" description="EamA" evidence="8">
    <location>
        <begin position="157"/>
        <end position="289"/>
    </location>
</feature>
<evidence type="ECO:0000259" key="8">
    <source>
        <dbReference type="Pfam" id="PF00892"/>
    </source>
</evidence>
<dbReference type="AlphaFoldDB" id="A0A916W7W8"/>
<feature type="transmembrane region" description="Helical" evidence="7">
    <location>
        <begin position="71"/>
        <end position="93"/>
    </location>
</feature>
<sequence length="326" mass="34907">MVQQGKSIDRPLLGVLLTICFGMIIPFSDVFAKILMGSVPLVTILLARFTGQALMSAPALLRNGMKMSGRLWMLTGFRTALQLYSLGLIYIAFRYIPLADAIAIGFISPFLLMLMGKFFLGEQVGPRRISACGVGFIGTMMVIQPSFSEVGVVALIPLASAFTFALYSLTTRQLVREGDPALIQGISGVQGAAMMVLVALVAGSSFEDARIVVPSVDEAWLLFGIAFVGSFAHMLMTWALRLAPAATLAPVQYAEIPFATLMGWLFFAEFPNDVAAMGMMLIVGAGLYIVYRERVVARQKAVEAAQGAQPVQVTPPDPQAATTPAG</sequence>
<protein>
    <submittedName>
        <fullName evidence="9">Membrane protein</fullName>
    </submittedName>
</protein>
<comment type="caution">
    <text evidence="9">The sequence shown here is derived from an EMBL/GenBank/DDBJ whole genome shotgun (WGS) entry which is preliminary data.</text>
</comment>
<comment type="subcellular location">
    <subcellularLocation>
        <location evidence="1">Membrane</location>
        <topology evidence="1">Multi-pass membrane protein</topology>
    </subcellularLocation>
</comment>
<dbReference type="SUPFAM" id="SSF103481">
    <property type="entry name" value="Multidrug resistance efflux transporter EmrE"/>
    <property type="match status" value="2"/>
</dbReference>
<accession>A0A916W7W8</accession>
<feature type="region of interest" description="Disordered" evidence="6">
    <location>
        <begin position="307"/>
        <end position="326"/>
    </location>
</feature>
<dbReference type="InterPro" id="IPR037185">
    <property type="entry name" value="EmrE-like"/>
</dbReference>
<evidence type="ECO:0000256" key="1">
    <source>
        <dbReference type="ARBA" id="ARBA00004141"/>
    </source>
</evidence>
<dbReference type="PANTHER" id="PTHR22911:SF6">
    <property type="entry name" value="SOLUTE CARRIER FAMILY 35 MEMBER G1"/>
    <property type="match status" value="1"/>
</dbReference>
<dbReference type="InterPro" id="IPR000620">
    <property type="entry name" value="EamA_dom"/>
</dbReference>
<keyword evidence="4 7" id="KW-1133">Transmembrane helix</keyword>
<evidence type="ECO:0000256" key="7">
    <source>
        <dbReference type="SAM" id="Phobius"/>
    </source>
</evidence>
<gene>
    <name evidence="9" type="ORF">GCM10011385_30260</name>
</gene>
<dbReference type="Pfam" id="PF00892">
    <property type="entry name" value="EamA"/>
    <property type="match status" value="2"/>
</dbReference>
<evidence type="ECO:0000256" key="3">
    <source>
        <dbReference type="ARBA" id="ARBA00022692"/>
    </source>
</evidence>
<dbReference type="Proteomes" id="UP000636264">
    <property type="component" value="Unassembled WGS sequence"/>
</dbReference>
<name>A0A916W7W8_9HYPH</name>
<organism evidence="9 10">
    <name type="scientific">Nitratireductor aestuarii</name>
    <dbReference type="NCBI Taxonomy" id="1735103"/>
    <lineage>
        <taxon>Bacteria</taxon>
        <taxon>Pseudomonadati</taxon>
        <taxon>Pseudomonadota</taxon>
        <taxon>Alphaproteobacteria</taxon>
        <taxon>Hyphomicrobiales</taxon>
        <taxon>Phyllobacteriaceae</taxon>
        <taxon>Nitratireductor</taxon>
    </lineage>
</organism>
<feature type="transmembrane region" description="Helical" evidence="7">
    <location>
        <begin position="34"/>
        <end position="51"/>
    </location>
</feature>
<dbReference type="PANTHER" id="PTHR22911">
    <property type="entry name" value="ACYL-MALONYL CONDENSING ENZYME-RELATED"/>
    <property type="match status" value="1"/>
</dbReference>
<keyword evidence="5 7" id="KW-0472">Membrane</keyword>